<accession>A0ABP0SDR0</accession>
<evidence type="ECO:0000256" key="1">
    <source>
        <dbReference type="ARBA" id="ARBA00007812"/>
    </source>
</evidence>
<dbReference type="PANTHER" id="PTHR18968">
    <property type="entry name" value="THIAMINE PYROPHOSPHATE ENZYMES"/>
    <property type="match status" value="1"/>
</dbReference>
<dbReference type="EMBL" id="CAXAMN010027395">
    <property type="protein sequence ID" value="CAK9110492.1"/>
    <property type="molecule type" value="Genomic_DNA"/>
</dbReference>
<dbReference type="InterPro" id="IPR029035">
    <property type="entry name" value="DHS-like_NAD/FAD-binding_dom"/>
</dbReference>
<feature type="domain" description="Thiamine pyrophosphate enzyme central" evidence="4">
    <location>
        <begin position="560"/>
        <end position="688"/>
    </location>
</feature>
<dbReference type="Pfam" id="PF00205">
    <property type="entry name" value="TPP_enzyme_M"/>
    <property type="match status" value="1"/>
</dbReference>
<comment type="caution">
    <text evidence="7">The sequence shown here is derived from an EMBL/GenBank/DDBJ whole genome shotgun (WGS) entry which is preliminary data.</text>
</comment>
<sequence>MSVHRACCDIKVPRLGSLNKNPTSAEEGASLEEFRAHCTEQGLECDTIHYSVPRRPSKGQSEAKKGQVTFFGDVDWVIQGNPDQEKVQRIIDMADIRYGFEAGTTAPPGDDAGHGEMVAFNGNGFVKSTRTGSAEYYKTVYGTYIRCEAAGFVSPADAQPDFVASTQHGGMTWTAALNDMFTNVEERCGAVGAAFGGMVHFEKLVGVAIALPTMSKENIFEAKEKYYPFAPHVEHNVRCVVVGFIADMAAAATKGVSGLDKVLYKGASGAAGGGADNSLALHTHLVTLRRSCVAQRPQDVRPQDVKEVYHLDSSSIVADFTLEAWLIDKSLEEHETLPPTSSLRSIPAPAPAKCNCSEWVVNALADAGVTHIFGGHGGALVPMVNAICKNPRVKWIYTRNEANASLMAAAYAKLTGRLAVCVATSGPGASNLTTGLLDALQDQCPMIAITGLKPRAGIGYSEFQDLQQSRMFAAGGLPMSLDVHSADALVPLLRDGVAKALTLRTTVHLGVPVDVQAAESPVPLKPFCAADVRDDVEHGASHSFAIKNVASELRAAAERGAGRCVIACGHRAVGAGEEILKLAERIHAPVLTRLDAKGVVNEAHPLAFGVIGVHGKSGLEKATKVIESAQLIISIGSHDDTLLLCNRAGLQIRPMIKFEPDAMCLQINSRYRALYDIVGEIKYTLGRLLKELGEPNPAGLSSISVGLSSENIPRLPSVSLMESWSRELAYSGMDVTAPDAATLHLATPMAQQAKLELPEETKELWRNLHTGQWRAPEEDVCYVGSRFQCTSMGSSDYCHPAIVMEEMSSRMDSNDVLCVDVGDVTLWASLSACLSKGQRTLSSERLGTMGYGLCAGLVASLVRGSTGRAVVVAGDGGIQMTINELGTAKQVFEESSDEHSLVIILLDNSKLGRVVFGFEGAEGCDLVSNIDFVMLAKAYGGDGLQVSSCEQLEGAMDAAFKSKGIFMLHVLTDPELKADMATFQDKSITMMNSG</sequence>
<protein>
    <recommendedName>
        <fullName evidence="9">Pyruvate decarboxylase</fullName>
    </recommendedName>
</protein>
<dbReference type="SUPFAM" id="SSF52467">
    <property type="entry name" value="DHS-like NAD/FAD-binding domain"/>
    <property type="match status" value="1"/>
</dbReference>
<reference evidence="7 8" key="1">
    <citation type="submission" date="2024-02" db="EMBL/GenBank/DDBJ databases">
        <authorList>
            <person name="Chen Y."/>
            <person name="Shah S."/>
            <person name="Dougan E. K."/>
            <person name="Thang M."/>
            <person name="Chan C."/>
        </authorList>
    </citation>
    <scope>NUCLEOTIDE SEQUENCE [LARGE SCALE GENOMIC DNA]</scope>
</reference>
<feature type="domain" description="Thiamine pyrophosphate enzyme N-terminal TPP-binding" evidence="6">
    <location>
        <begin position="356"/>
        <end position="469"/>
    </location>
</feature>
<feature type="domain" description="Thiamine pyrophosphate enzyme TPP-binding" evidence="5">
    <location>
        <begin position="820"/>
        <end position="970"/>
    </location>
</feature>
<dbReference type="Gene3D" id="3.40.50.1220">
    <property type="entry name" value="TPP-binding domain"/>
    <property type="match status" value="1"/>
</dbReference>
<dbReference type="Proteomes" id="UP001642484">
    <property type="component" value="Unassembled WGS sequence"/>
</dbReference>
<keyword evidence="2 3" id="KW-0786">Thiamine pyrophosphate</keyword>
<evidence type="ECO:0000313" key="8">
    <source>
        <dbReference type="Proteomes" id="UP001642484"/>
    </source>
</evidence>
<evidence type="ECO:0000256" key="3">
    <source>
        <dbReference type="RuleBase" id="RU362132"/>
    </source>
</evidence>
<dbReference type="Pfam" id="PF02776">
    <property type="entry name" value="TPP_enzyme_N"/>
    <property type="match status" value="1"/>
</dbReference>
<evidence type="ECO:0000259" key="4">
    <source>
        <dbReference type="Pfam" id="PF00205"/>
    </source>
</evidence>
<dbReference type="Gene3D" id="3.40.50.970">
    <property type="match status" value="2"/>
</dbReference>
<organism evidence="7 8">
    <name type="scientific">Durusdinium trenchii</name>
    <dbReference type="NCBI Taxonomy" id="1381693"/>
    <lineage>
        <taxon>Eukaryota</taxon>
        <taxon>Sar</taxon>
        <taxon>Alveolata</taxon>
        <taxon>Dinophyceae</taxon>
        <taxon>Suessiales</taxon>
        <taxon>Symbiodiniaceae</taxon>
        <taxon>Durusdinium</taxon>
    </lineage>
</organism>
<dbReference type="InterPro" id="IPR029061">
    <property type="entry name" value="THDP-binding"/>
</dbReference>
<evidence type="ECO:0008006" key="9">
    <source>
        <dbReference type="Google" id="ProtNLM"/>
    </source>
</evidence>
<proteinExistence type="inferred from homology"/>
<dbReference type="Pfam" id="PF02775">
    <property type="entry name" value="TPP_enzyme_C"/>
    <property type="match status" value="1"/>
</dbReference>
<evidence type="ECO:0000313" key="7">
    <source>
        <dbReference type="EMBL" id="CAK9110492.1"/>
    </source>
</evidence>
<dbReference type="PANTHER" id="PTHR18968:SF13">
    <property type="entry name" value="ACETOLACTATE SYNTHASE CATALYTIC SUBUNIT, MITOCHONDRIAL"/>
    <property type="match status" value="1"/>
</dbReference>
<evidence type="ECO:0000259" key="5">
    <source>
        <dbReference type="Pfam" id="PF02775"/>
    </source>
</evidence>
<evidence type="ECO:0000256" key="2">
    <source>
        <dbReference type="ARBA" id="ARBA00023052"/>
    </source>
</evidence>
<gene>
    <name evidence="7" type="ORF">CCMP2556_LOCUS51359</name>
</gene>
<dbReference type="InterPro" id="IPR011766">
    <property type="entry name" value="TPP_enzyme_TPP-bd"/>
</dbReference>
<evidence type="ECO:0000259" key="6">
    <source>
        <dbReference type="Pfam" id="PF02776"/>
    </source>
</evidence>
<name>A0ABP0SDR0_9DINO</name>
<dbReference type="SUPFAM" id="SSF52518">
    <property type="entry name" value="Thiamin diphosphate-binding fold (THDP-binding)"/>
    <property type="match status" value="2"/>
</dbReference>
<comment type="similarity">
    <text evidence="1 3">Belongs to the TPP enzyme family.</text>
</comment>
<dbReference type="InterPro" id="IPR045229">
    <property type="entry name" value="TPP_enz"/>
</dbReference>
<keyword evidence="8" id="KW-1185">Reference proteome</keyword>
<dbReference type="InterPro" id="IPR012001">
    <property type="entry name" value="Thiamin_PyroP_enz_TPP-bd_dom"/>
</dbReference>
<dbReference type="InterPro" id="IPR012000">
    <property type="entry name" value="Thiamin_PyroP_enz_cen_dom"/>
</dbReference>